<evidence type="ECO:0000313" key="1">
    <source>
        <dbReference type="EMBL" id="KAB6082967.1"/>
    </source>
</evidence>
<comment type="caution">
    <text evidence="1">The sequence shown here is derived from an EMBL/GenBank/DDBJ whole genome shotgun (WGS) entry which is preliminary data.</text>
</comment>
<sequence length="76" mass="9039">MDKNMIGRNAGIVWELLTSRQHTYWSYEELKSATSLSDRELNTAIGWLVRDNTIEMDLDPRTEKERFFVSVPCYYF</sequence>
<dbReference type="AlphaFoldDB" id="A0A4Q5DRL8"/>
<dbReference type="InterPro" id="IPR019707">
    <property type="entry name" value="DUF2582"/>
</dbReference>
<dbReference type="Proteomes" id="UP000474077">
    <property type="component" value="Unassembled WGS sequence"/>
</dbReference>
<evidence type="ECO:0000313" key="2">
    <source>
        <dbReference type="Proteomes" id="UP000474077"/>
    </source>
</evidence>
<dbReference type="RefSeq" id="WP_149923538.1">
    <property type="nucleotide sequence ID" value="NZ_RCXZ01000004.1"/>
</dbReference>
<gene>
    <name evidence="1" type="ORF">GA560_10660</name>
</gene>
<dbReference type="InterPro" id="IPR036388">
    <property type="entry name" value="WH-like_DNA-bd_sf"/>
</dbReference>
<dbReference type="EMBL" id="WDER01000024">
    <property type="protein sequence ID" value="KAB6082967.1"/>
    <property type="molecule type" value="Genomic_DNA"/>
</dbReference>
<dbReference type="Gene3D" id="1.10.10.10">
    <property type="entry name" value="Winged helix-like DNA-binding domain superfamily/Winged helix DNA-binding domain"/>
    <property type="match status" value="1"/>
</dbReference>
<protein>
    <submittedName>
        <fullName evidence="1">Winged helix-turn-helix domain-containing protein</fullName>
    </submittedName>
</protein>
<proteinExistence type="predicted"/>
<dbReference type="Pfam" id="PF10771">
    <property type="entry name" value="DUF2582"/>
    <property type="match status" value="1"/>
</dbReference>
<organism evidence="1 2">
    <name type="scientific">Bacteroides xylanisolvens</name>
    <dbReference type="NCBI Taxonomy" id="371601"/>
    <lineage>
        <taxon>Bacteria</taxon>
        <taxon>Pseudomonadati</taxon>
        <taxon>Bacteroidota</taxon>
        <taxon>Bacteroidia</taxon>
        <taxon>Bacteroidales</taxon>
        <taxon>Bacteroidaceae</taxon>
        <taxon>Bacteroides</taxon>
    </lineage>
</organism>
<name>A0A4Q5DRL8_9BACE</name>
<reference evidence="1 2" key="1">
    <citation type="journal article" date="2019" name="Nat. Med.">
        <title>A library of human gut bacterial isolates paired with longitudinal multiomics data enables mechanistic microbiome research.</title>
        <authorList>
            <person name="Poyet M."/>
            <person name="Groussin M."/>
            <person name="Gibbons S.M."/>
            <person name="Avila-Pacheco J."/>
            <person name="Jiang X."/>
            <person name="Kearney S.M."/>
            <person name="Perrotta A.R."/>
            <person name="Berdy B."/>
            <person name="Zhao S."/>
            <person name="Lieberman T.D."/>
            <person name="Swanson P.K."/>
            <person name="Smith M."/>
            <person name="Roesemann S."/>
            <person name="Alexander J.E."/>
            <person name="Rich S.A."/>
            <person name="Livny J."/>
            <person name="Vlamakis H."/>
            <person name="Clish C."/>
            <person name="Bullock K."/>
            <person name="Deik A."/>
            <person name="Scott J."/>
            <person name="Pierce K.A."/>
            <person name="Xavier R.J."/>
            <person name="Alm E.J."/>
        </authorList>
    </citation>
    <scope>NUCLEOTIDE SEQUENCE [LARGE SCALE GENOMIC DNA]</scope>
    <source>
        <strain evidence="1 2">BIOML-A73</strain>
    </source>
</reference>
<accession>A0A4Q5DRL8</accession>